<dbReference type="SUPFAM" id="SSF111369">
    <property type="entry name" value="HlyD-like secretion proteins"/>
    <property type="match status" value="1"/>
</dbReference>
<dbReference type="PANTHER" id="PTHR30469:SF15">
    <property type="entry name" value="HLYD FAMILY OF SECRETION PROTEINS"/>
    <property type="match status" value="1"/>
</dbReference>
<dbReference type="Gene3D" id="1.10.287.470">
    <property type="entry name" value="Helix hairpin bin"/>
    <property type="match status" value="1"/>
</dbReference>
<gene>
    <name evidence="3" type="ORF">COV85_01675</name>
</gene>
<protein>
    <recommendedName>
        <fullName evidence="2">Multidrug resistance protein MdtA-like barrel-sandwich hybrid domain-containing protein</fullName>
    </recommendedName>
</protein>
<sequence>MSSFIKKIWERKFLSFVILLVLAGGGYYGYKYFFSSTTAVTTYTLATVQKGTVVVSVSGTGQVSASNQVDIKPKVSGDIAVFNMKNSQAVKSGALLAQLDTKDAQKTVRDAQTSLESAQLALDKLNQPADELSILQSENSLIQAQESKQSAENSLEKAYDDAFNAVSNAFIDLPGVMSGLDNLLYAKTFDRNQQNVEWYANEAYKVSKADPKVWQYRDGVNGAYDIARES</sequence>
<evidence type="ECO:0000313" key="3">
    <source>
        <dbReference type="EMBL" id="PIQ74515.1"/>
    </source>
</evidence>
<name>A0A2H0KT99_9BACT</name>
<dbReference type="Gene3D" id="2.40.50.100">
    <property type="match status" value="1"/>
</dbReference>
<keyword evidence="1" id="KW-0472">Membrane</keyword>
<dbReference type="GO" id="GO:0015562">
    <property type="term" value="F:efflux transmembrane transporter activity"/>
    <property type="evidence" value="ECO:0007669"/>
    <property type="project" value="TreeGrafter"/>
</dbReference>
<reference evidence="3 4" key="1">
    <citation type="submission" date="2017-09" db="EMBL/GenBank/DDBJ databases">
        <title>Depth-based differentiation of microbial function through sediment-hosted aquifers and enrichment of novel symbionts in the deep terrestrial subsurface.</title>
        <authorList>
            <person name="Probst A.J."/>
            <person name="Ladd B."/>
            <person name="Jarett J.K."/>
            <person name="Geller-Mcgrath D.E."/>
            <person name="Sieber C.M."/>
            <person name="Emerson J.B."/>
            <person name="Anantharaman K."/>
            <person name="Thomas B.C."/>
            <person name="Malmstrom R."/>
            <person name="Stieglmeier M."/>
            <person name="Klingl A."/>
            <person name="Woyke T."/>
            <person name="Ryan C.M."/>
            <person name="Banfield J.F."/>
        </authorList>
    </citation>
    <scope>NUCLEOTIDE SEQUENCE [LARGE SCALE GENOMIC DNA]</scope>
    <source>
        <strain evidence="3">CG11_big_fil_rev_8_21_14_0_20_44_10</strain>
    </source>
</reference>
<dbReference type="InterPro" id="IPR058625">
    <property type="entry name" value="MdtA-like_BSH"/>
</dbReference>
<evidence type="ECO:0000259" key="2">
    <source>
        <dbReference type="Pfam" id="PF25917"/>
    </source>
</evidence>
<evidence type="ECO:0000313" key="4">
    <source>
        <dbReference type="Proteomes" id="UP000231550"/>
    </source>
</evidence>
<dbReference type="Pfam" id="PF25917">
    <property type="entry name" value="BSH_RND"/>
    <property type="match status" value="1"/>
</dbReference>
<evidence type="ECO:0000256" key="1">
    <source>
        <dbReference type="SAM" id="Phobius"/>
    </source>
</evidence>
<dbReference type="PANTHER" id="PTHR30469">
    <property type="entry name" value="MULTIDRUG RESISTANCE PROTEIN MDTA"/>
    <property type="match status" value="1"/>
</dbReference>
<keyword evidence="1" id="KW-0812">Transmembrane</keyword>
<organism evidence="3 4">
    <name type="scientific">Candidatus Portnoybacteria bacterium CG11_big_fil_rev_8_21_14_0_20_44_10</name>
    <dbReference type="NCBI Taxonomy" id="1974818"/>
    <lineage>
        <taxon>Bacteria</taxon>
        <taxon>Candidatus Portnoyibacteriota</taxon>
    </lineage>
</organism>
<comment type="caution">
    <text evidence="3">The sequence shown here is derived from an EMBL/GenBank/DDBJ whole genome shotgun (WGS) entry which is preliminary data.</text>
</comment>
<accession>A0A2H0KT99</accession>
<dbReference type="AlphaFoldDB" id="A0A2H0KT99"/>
<dbReference type="GO" id="GO:1990281">
    <property type="term" value="C:efflux pump complex"/>
    <property type="evidence" value="ECO:0007669"/>
    <property type="project" value="TreeGrafter"/>
</dbReference>
<feature type="domain" description="Multidrug resistance protein MdtA-like barrel-sandwich hybrid" evidence="2">
    <location>
        <begin position="67"/>
        <end position="105"/>
    </location>
</feature>
<keyword evidence="1" id="KW-1133">Transmembrane helix</keyword>
<dbReference type="EMBL" id="PCVN01000043">
    <property type="protein sequence ID" value="PIQ74515.1"/>
    <property type="molecule type" value="Genomic_DNA"/>
</dbReference>
<dbReference type="Proteomes" id="UP000231550">
    <property type="component" value="Unassembled WGS sequence"/>
</dbReference>
<proteinExistence type="predicted"/>
<feature type="transmembrane region" description="Helical" evidence="1">
    <location>
        <begin position="12"/>
        <end position="30"/>
    </location>
</feature>